<evidence type="ECO:0000313" key="2">
    <source>
        <dbReference type="EMBL" id="KAJ3048866.1"/>
    </source>
</evidence>
<protein>
    <submittedName>
        <fullName evidence="2">Uncharacterized protein</fullName>
    </submittedName>
</protein>
<keyword evidence="1" id="KW-0175">Coiled coil</keyword>
<accession>A0AAD5SA89</accession>
<feature type="coiled-coil region" evidence="1">
    <location>
        <begin position="109"/>
        <end position="136"/>
    </location>
</feature>
<feature type="non-terminal residue" evidence="2">
    <location>
        <position position="1"/>
    </location>
</feature>
<comment type="caution">
    <text evidence="2">The sequence shown here is derived from an EMBL/GenBank/DDBJ whole genome shotgun (WGS) entry which is preliminary data.</text>
</comment>
<dbReference type="EMBL" id="JADGJD010000726">
    <property type="protein sequence ID" value="KAJ3048866.1"/>
    <property type="molecule type" value="Genomic_DNA"/>
</dbReference>
<dbReference type="Proteomes" id="UP001212841">
    <property type="component" value="Unassembled WGS sequence"/>
</dbReference>
<dbReference type="PANTHER" id="PTHR41317:SF1">
    <property type="entry name" value="PD-(D_E)XK NUCLEASE FAMILY TRANSPOSASE"/>
    <property type="match status" value="1"/>
</dbReference>
<dbReference type="AlphaFoldDB" id="A0AAD5SA89"/>
<proteinExistence type="predicted"/>
<gene>
    <name evidence="2" type="ORF">HK097_010131</name>
</gene>
<evidence type="ECO:0000313" key="3">
    <source>
        <dbReference type="Proteomes" id="UP001212841"/>
    </source>
</evidence>
<organism evidence="2 3">
    <name type="scientific">Rhizophlyctis rosea</name>
    <dbReference type="NCBI Taxonomy" id="64517"/>
    <lineage>
        <taxon>Eukaryota</taxon>
        <taxon>Fungi</taxon>
        <taxon>Fungi incertae sedis</taxon>
        <taxon>Chytridiomycota</taxon>
        <taxon>Chytridiomycota incertae sedis</taxon>
        <taxon>Chytridiomycetes</taxon>
        <taxon>Rhizophlyctidales</taxon>
        <taxon>Rhizophlyctidaceae</taxon>
        <taxon>Rhizophlyctis</taxon>
    </lineage>
</organism>
<sequence>INTLPEFPSPLSSCYVTWAGTAYNIEKCLPPPPNPPTQTLQFTDTLHFALVSLPEFRKTHGRDTNEPTGKLDRLLWVLSFVGGKRGKEIPKWLESDGDLASILAKLRFLSLTEDEMWNYEAELKEATDESAAQESAREEGMVVGREEEGKAAALRMRDDGLSIGQIAKYLGRDEEQIRAWL</sequence>
<dbReference type="PANTHER" id="PTHR41317">
    <property type="entry name" value="PD-(D_E)XK NUCLEASE FAMILY TRANSPOSASE"/>
    <property type="match status" value="1"/>
</dbReference>
<evidence type="ECO:0000256" key="1">
    <source>
        <dbReference type="SAM" id="Coils"/>
    </source>
</evidence>
<keyword evidence="3" id="KW-1185">Reference proteome</keyword>
<reference evidence="2" key="1">
    <citation type="submission" date="2020-05" db="EMBL/GenBank/DDBJ databases">
        <title>Phylogenomic resolution of chytrid fungi.</title>
        <authorList>
            <person name="Stajich J.E."/>
            <person name="Amses K."/>
            <person name="Simmons R."/>
            <person name="Seto K."/>
            <person name="Myers J."/>
            <person name="Bonds A."/>
            <person name="Quandt C.A."/>
            <person name="Barry K."/>
            <person name="Liu P."/>
            <person name="Grigoriev I."/>
            <person name="Longcore J.E."/>
            <person name="James T.Y."/>
        </authorList>
    </citation>
    <scope>NUCLEOTIDE SEQUENCE</scope>
    <source>
        <strain evidence="2">JEL0318</strain>
    </source>
</reference>
<name>A0AAD5SA89_9FUNG</name>